<evidence type="ECO:0000256" key="1">
    <source>
        <dbReference type="SAM" id="MobiDB-lite"/>
    </source>
</evidence>
<protein>
    <recommendedName>
        <fullName evidence="5">Secreted protein</fullName>
    </recommendedName>
</protein>
<comment type="caution">
    <text evidence="3">The sequence shown here is derived from an EMBL/GenBank/DDBJ whole genome shotgun (WGS) entry which is preliminary data.</text>
</comment>
<gene>
    <name evidence="3" type="ORF">BDV95DRAFT_179312</name>
</gene>
<dbReference type="EMBL" id="JAADJZ010000023">
    <property type="protein sequence ID" value="KAF2867414.1"/>
    <property type="molecule type" value="Genomic_DNA"/>
</dbReference>
<evidence type="ECO:0000313" key="3">
    <source>
        <dbReference type="EMBL" id="KAF2867414.1"/>
    </source>
</evidence>
<feature type="signal peptide" evidence="2">
    <location>
        <begin position="1"/>
        <end position="22"/>
    </location>
</feature>
<evidence type="ECO:0000313" key="4">
    <source>
        <dbReference type="Proteomes" id="UP000481861"/>
    </source>
</evidence>
<accession>A0A7C8I0H7</accession>
<dbReference type="Proteomes" id="UP000481861">
    <property type="component" value="Unassembled WGS sequence"/>
</dbReference>
<proteinExistence type="predicted"/>
<evidence type="ECO:0008006" key="5">
    <source>
        <dbReference type="Google" id="ProtNLM"/>
    </source>
</evidence>
<keyword evidence="2" id="KW-0732">Signal</keyword>
<feature type="region of interest" description="Disordered" evidence="1">
    <location>
        <begin position="81"/>
        <end position="138"/>
    </location>
</feature>
<name>A0A7C8I0H7_9PLEO</name>
<evidence type="ECO:0000256" key="2">
    <source>
        <dbReference type="SAM" id="SignalP"/>
    </source>
</evidence>
<dbReference type="AlphaFoldDB" id="A0A7C8I0H7"/>
<reference evidence="3 4" key="1">
    <citation type="submission" date="2020-01" db="EMBL/GenBank/DDBJ databases">
        <authorList>
            <consortium name="DOE Joint Genome Institute"/>
            <person name="Haridas S."/>
            <person name="Albert R."/>
            <person name="Binder M."/>
            <person name="Bloem J."/>
            <person name="Labutti K."/>
            <person name="Salamov A."/>
            <person name="Andreopoulos B."/>
            <person name="Baker S.E."/>
            <person name="Barry K."/>
            <person name="Bills G."/>
            <person name="Bluhm B.H."/>
            <person name="Cannon C."/>
            <person name="Castanera R."/>
            <person name="Culley D.E."/>
            <person name="Daum C."/>
            <person name="Ezra D."/>
            <person name="Gonzalez J.B."/>
            <person name="Henrissat B."/>
            <person name="Kuo A."/>
            <person name="Liang C."/>
            <person name="Lipzen A."/>
            <person name="Lutzoni F."/>
            <person name="Magnuson J."/>
            <person name="Mondo S."/>
            <person name="Nolan M."/>
            <person name="Ohm R."/>
            <person name="Pangilinan J."/>
            <person name="Park H.-J.H."/>
            <person name="Ramirez L."/>
            <person name="Alfaro M."/>
            <person name="Sun H."/>
            <person name="Tritt A."/>
            <person name="Yoshinaga Y."/>
            <person name="Zwiers L.-H.L."/>
            <person name="Turgeon B.G."/>
            <person name="Goodwin S.B."/>
            <person name="Spatafora J.W."/>
            <person name="Crous P.W."/>
            <person name="Grigoriev I.V."/>
        </authorList>
    </citation>
    <scope>NUCLEOTIDE SEQUENCE [LARGE SCALE GENOMIC DNA]</scope>
    <source>
        <strain evidence="3 4">CBS 611.86</strain>
    </source>
</reference>
<sequence length="138" mass="14978">MTYQRAPAALLWRALASTGGACSPTPKQSSFPRFLACRTAAAFRKCAVTPSRRYAACCVVGPSTSCCGNKRVCVPAVPRRDRRRLQSAPAPEIVERSHNSHVHKPTRPHAPALFRSGTAPDCRIKSPEPPRPSAHLHS</sequence>
<feature type="chain" id="PRO_5028882355" description="Secreted protein" evidence="2">
    <location>
        <begin position="23"/>
        <end position="138"/>
    </location>
</feature>
<keyword evidence="4" id="KW-1185">Reference proteome</keyword>
<organism evidence="3 4">
    <name type="scientific">Massariosphaeria phaeospora</name>
    <dbReference type="NCBI Taxonomy" id="100035"/>
    <lineage>
        <taxon>Eukaryota</taxon>
        <taxon>Fungi</taxon>
        <taxon>Dikarya</taxon>
        <taxon>Ascomycota</taxon>
        <taxon>Pezizomycotina</taxon>
        <taxon>Dothideomycetes</taxon>
        <taxon>Pleosporomycetidae</taxon>
        <taxon>Pleosporales</taxon>
        <taxon>Pleosporales incertae sedis</taxon>
        <taxon>Massariosphaeria</taxon>
    </lineage>
</organism>